<accession>A0A2W5KL22</accession>
<comment type="subcellular location">
    <subcellularLocation>
        <location evidence="1">Cell envelope</location>
    </subcellularLocation>
</comment>
<feature type="domain" description="Multidrug resistance protein MdtA-like barrel-sandwich hybrid" evidence="6">
    <location>
        <begin position="59"/>
        <end position="240"/>
    </location>
</feature>
<evidence type="ECO:0000259" key="6">
    <source>
        <dbReference type="Pfam" id="PF25917"/>
    </source>
</evidence>
<dbReference type="InterPro" id="IPR058625">
    <property type="entry name" value="MdtA-like_BSH"/>
</dbReference>
<dbReference type="AlphaFoldDB" id="A0A2W5KL22"/>
<dbReference type="EMBL" id="QFPO01000005">
    <property type="protein sequence ID" value="PZQ16584.1"/>
    <property type="molecule type" value="Genomic_DNA"/>
</dbReference>
<sequence length="349" mass="37192">MRRTLAPLCLLLLSMLAACARTTDPGARSSAETTAGADADAPRVAAGGLVEPAGEERVIIPQLSGRLARVLIDEGDAVRAGQLLAEIENAEYRAALAAAEAQVALRRAERERLRNGARREDVDQAAAVLDAATAQQRLAAAEAKRRATIAERGLISAEQREQAEAQAAATDAERRRAAAALALLEAGARREDLDAADAALAAAEAERDRAQALFEKSLIRSPIDGTVLKRDQREGETVVALAPIPLARIGDLSRLQVRADVDELDIGRVRVGQDAYVQSDAFAGRRFGGRVTHVSRRMGPRNQTSGDPAEKQDAKILEVLIELDGQPPLPVGLRVDVYIRALPVEPTGN</sequence>
<dbReference type="PROSITE" id="PS51257">
    <property type="entry name" value="PROKAR_LIPOPROTEIN"/>
    <property type="match status" value="1"/>
</dbReference>
<dbReference type="InterPro" id="IPR050465">
    <property type="entry name" value="UPF0194_transport"/>
</dbReference>
<dbReference type="Gene3D" id="2.40.50.100">
    <property type="match status" value="1"/>
</dbReference>
<name>A0A2W5KL22_9GAMM</name>
<protein>
    <submittedName>
        <fullName evidence="7">Secretion protein HlyD</fullName>
    </submittedName>
</protein>
<dbReference type="SUPFAM" id="SSF111369">
    <property type="entry name" value="HlyD-like secretion proteins"/>
    <property type="match status" value="2"/>
</dbReference>
<keyword evidence="5" id="KW-0732">Signal</keyword>
<keyword evidence="3 4" id="KW-0175">Coiled coil</keyword>
<evidence type="ECO:0000256" key="2">
    <source>
        <dbReference type="ARBA" id="ARBA00009477"/>
    </source>
</evidence>
<proteinExistence type="inferred from homology"/>
<comment type="similarity">
    <text evidence="2">Belongs to the membrane fusion protein (MFP) (TC 8.A.1) family.</text>
</comment>
<evidence type="ECO:0000313" key="7">
    <source>
        <dbReference type="EMBL" id="PZQ16584.1"/>
    </source>
</evidence>
<dbReference type="Gene3D" id="2.40.30.170">
    <property type="match status" value="1"/>
</dbReference>
<feature type="chain" id="PRO_5015876015" evidence="5">
    <location>
        <begin position="21"/>
        <end position="349"/>
    </location>
</feature>
<evidence type="ECO:0000256" key="3">
    <source>
        <dbReference type="ARBA" id="ARBA00023054"/>
    </source>
</evidence>
<evidence type="ECO:0000256" key="4">
    <source>
        <dbReference type="SAM" id="Coils"/>
    </source>
</evidence>
<dbReference type="Proteomes" id="UP000249046">
    <property type="component" value="Unassembled WGS sequence"/>
</dbReference>
<evidence type="ECO:0000256" key="1">
    <source>
        <dbReference type="ARBA" id="ARBA00004196"/>
    </source>
</evidence>
<gene>
    <name evidence="7" type="ORF">DI564_08145</name>
</gene>
<feature type="signal peptide" evidence="5">
    <location>
        <begin position="1"/>
        <end position="20"/>
    </location>
</feature>
<evidence type="ECO:0000313" key="8">
    <source>
        <dbReference type="Proteomes" id="UP000249046"/>
    </source>
</evidence>
<dbReference type="Pfam" id="PF25917">
    <property type="entry name" value="BSH_RND"/>
    <property type="match status" value="1"/>
</dbReference>
<comment type="caution">
    <text evidence="7">The sequence shown here is derived from an EMBL/GenBank/DDBJ whole genome shotgun (WGS) entry which is preliminary data.</text>
</comment>
<feature type="coiled-coil region" evidence="4">
    <location>
        <begin position="131"/>
        <end position="213"/>
    </location>
</feature>
<organism evidence="7 8">
    <name type="scientific">Rhodanobacter denitrificans</name>
    <dbReference type="NCBI Taxonomy" id="666685"/>
    <lineage>
        <taxon>Bacteria</taxon>
        <taxon>Pseudomonadati</taxon>
        <taxon>Pseudomonadota</taxon>
        <taxon>Gammaproteobacteria</taxon>
        <taxon>Lysobacterales</taxon>
        <taxon>Rhodanobacteraceae</taxon>
        <taxon>Rhodanobacter</taxon>
    </lineage>
</organism>
<evidence type="ECO:0000256" key="5">
    <source>
        <dbReference type="SAM" id="SignalP"/>
    </source>
</evidence>
<dbReference type="GO" id="GO:0030313">
    <property type="term" value="C:cell envelope"/>
    <property type="evidence" value="ECO:0007669"/>
    <property type="project" value="UniProtKB-SubCell"/>
</dbReference>
<reference evidence="7 8" key="1">
    <citation type="submission" date="2017-08" db="EMBL/GenBank/DDBJ databases">
        <title>Infants hospitalized years apart are colonized by the same room-sourced microbial strains.</title>
        <authorList>
            <person name="Brooks B."/>
            <person name="Olm M.R."/>
            <person name="Firek B.A."/>
            <person name="Baker R."/>
            <person name="Thomas B.C."/>
            <person name="Morowitz M.J."/>
            <person name="Banfield J.F."/>
        </authorList>
    </citation>
    <scope>NUCLEOTIDE SEQUENCE [LARGE SCALE GENOMIC DNA]</scope>
    <source>
        <strain evidence="7">S2_005_003_R2_42</strain>
    </source>
</reference>
<dbReference type="PANTHER" id="PTHR32347">
    <property type="entry name" value="EFFLUX SYSTEM COMPONENT YKNX-RELATED"/>
    <property type="match status" value="1"/>
</dbReference>
<dbReference type="Gene3D" id="1.10.287.470">
    <property type="entry name" value="Helix hairpin bin"/>
    <property type="match status" value="1"/>
</dbReference>